<organism evidence="2 3">
    <name type="scientific">Anguilla anguilla</name>
    <name type="common">European freshwater eel</name>
    <name type="synonym">Muraena anguilla</name>
    <dbReference type="NCBI Taxonomy" id="7936"/>
    <lineage>
        <taxon>Eukaryota</taxon>
        <taxon>Metazoa</taxon>
        <taxon>Chordata</taxon>
        <taxon>Craniata</taxon>
        <taxon>Vertebrata</taxon>
        <taxon>Euteleostomi</taxon>
        <taxon>Actinopterygii</taxon>
        <taxon>Neopterygii</taxon>
        <taxon>Teleostei</taxon>
        <taxon>Anguilliformes</taxon>
        <taxon>Anguillidae</taxon>
        <taxon>Anguilla</taxon>
    </lineage>
</organism>
<name>A0A9D3MVC4_ANGAN</name>
<evidence type="ECO:0000256" key="1">
    <source>
        <dbReference type="SAM" id="Phobius"/>
    </source>
</evidence>
<feature type="transmembrane region" description="Helical" evidence="1">
    <location>
        <begin position="70"/>
        <end position="96"/>
    </location>
</feature>
<evidence type="ECO:0000313" key="3">
    <source>
        <dbReference type="Proteomes" id="UP001044222"/>
    </source>
</evidence>
<accession>A0A9D3MVC4</accession>
<keyword evidence="3" id="KW-1185">Reference proteome</keyword>
<feature type="transmembrane region" description="Helical" evidence="1">
    <location>
        <begin position="226"/>
        <end position="246"/>
    </location>
</feature>
<keyword evidence="1" id="KW-1133">Transmembrane helix</keyword>
<protein>
    <submittedName>
        <fullName evidence="2">Uncharacterized protein</fullName>
    </submittedName>
</protein>
<feature type="transmembrane region" description="Helical" evidence="1">
    <location>
        <begin position="258"/>
        <end position="286"/>
    </location>
</feature>
<sequence length="309" mass="34281">MLSLSLFVSPAWFKRKLKRLVSALKRLPWKSLAPLIHTGASLLALLVYWQSNKLYHFVTHIFISQYRFPYVVPLSFAQVVLTLVAMVTLHGLGCVTLQPYSLQLGEQLLVPSICDSIQTVLALWAVTSPSGLFPLTLNLLPLACVAWTHALGLTRRLSSKNTLLLAAVTFTSVTIAGTRNVLRTEPLVRLYAPLSLFLHSLSLCWLAKVGKTATRRKRQHSSLLNLYFCLNVNRSLVLGFLCLLHPDSPRMLSEGCWHSLLFLAYLLAMLLLGVLQHLLLAIAALYCSPLAAGLMHTAQDLGQSFITLL</sequence>
<dbReference type="Proteomes" id="UP001044222">
    <property type="component" value="Unassembled WGS sequence"/>
</dbReference>
<keyword evidence="1" id="KW-0812">Transmembrane</keyword>
<feature type="transmembrane region" description="Helical" evidence="1">
    <location>
        <begin position="132"/>
        <end position="151"/>
    </location>
</feature>
<keyword evidence="1" id="KW-0472">Membrane</keyword>
<evidence type="ECO:0000313" key="2">
    <source>
        <dbReference type="EMBL" id="KAG5855380.1"/>
    </source>
</evidence>
<feature type="transmembrane region" description="Helical" evidence="1">
    <location>
        <begin position="32"/>
        <end position="50"/>
    </location>
</feature>
<comment type="caution">
    <text evidence="2">The sequence shown here is derived from an EMBL/GenBank/DDBJ whole genome shotgun (WGS) entry which is preliminary data.</text>
</comment>
<dbReference type="AlphaFoldDB" id="A0A9D3MVC4"/>
<gene>
    <name evidence="2" type="ORF">ANANG_G00048470</name>
</gene>
<proteinExistence type="predicted"/>
<dbReference type="EMBL" id="JAFIRN010000002">
    <property type="protein sequence ID" value="KAG5855380.1"/>
    <property type="molecule type" value="Genomic_DNA"/>
</dbReference>
<feature type="transmembrane region" description="Helical" evidence="1">
    <location>
        <begin position="188"/>
        <end position="206"/>
    </location>
</feature>
<reference evidence="2" key="1">
    <citation type="submission" date="2021-01" db="EMBL/GenBank/DDBJ databases">
        <title>A chromosome-scale assembly of European eel, Anguilla anguilla.</title>
        <authorList>
            <person name="Henkel C."/>
            <person name="Jong-Raadsen S.A."/>
            <person name="Dufour S."/>
            <person name="Weltzien F.-A."/>
            <person name="Palstra A.P."/>
            <person name="Pelster B."/>
            <person name="Spaink H.P."/>
            <person name="Van Den Thillart G.E."/>
            <person name="Jansen H."/>
            <person name="Zahm M."/>
            <person name="Klopp C."/>
            <person name="Cedric C."/>
            <person name="Louis A."/>
            <person name="Berthelot C."/>
            <person name="Parey E."/>
            <person name="Roest Crollius H."/>
            <person name="Montfort J."/>
            <person name="Robinson-Rechavi M."/>
            <person name="Bucao C."/>
            <person name="Bouchez O."/>
            <person name="Gislard M."/>
            <person name="Lluch J."/>
            <person name="Milhes M."/>
            <person name="Lampietro C."/>
            <person name="Lopez Roques C."/>
            <person name="Donnadieu C."/>
            <person name="Braasch I."/>
            <person name="Desvignes T."/>
            <person name="Postlethwait J."/>
            <person name="Bobe J."/>
            <person name="Guiguen Y."/>
            <person name="Dirks R."/>
        </authorList>
    </citation>
    <scope>NUCLEOTIDE SEQUENCE</scope>
    <source>
        <strain evidence="2">Tag_6206</strain>
        <tissue evidence="2">Liver</tissue>
    </source>
</reference>
<feature type="transmembrane region" description="Helical" evidence="1">
    <location>
        <begin position="163"/>
        <end position="182"/>
    </location>
</feature>